<keyword evidence="4" id="KW-1185">Reference proteome</keyword>
<sequence length="965" mass="105832">MLKWTVGHRKAAGVKRSPSGVAGGGGGGSGPCYSIRRAAAKLHLSRRRSRESSGSGGNLNRSKSCDKENQGGNDSPACLSPRTRDSVYMRLDSIPAALRDVSNHYQAQTSPAGSPAHTAGLKRIRKQTSLGQSTDVLHPINTLSLTSRLSTTSIQNDKAKRFQTISPSQKQERSTSDSQKNNMCNKPQQDASLSVRNCDTKRPQLASNAAIQSPLQIEYSPCPVRTTKSLLALRRRLTDTFVQPFNSVGALQSLNYKSHDNPLYFTLKTQSTSKSSKTSNFEITKSPSGNSSDEIPIKFRRKDPKLCSSKKTRHSISNCAISGSCKQEANKLKLSKESLSPLSRNLASLRLSSGSKDDSVQQKFPGITPPSPFLSSTTFIKSLLSVSQNQRSSLHNQLGVVHDVTDPRFLSLYSMLEPSDNHAESPSMETKCIVPDQKADESHTPVSVNRILCFPEESPVKNADTPKTNVEYNLKKRHSLRRTRTLTSNSEDGPPVKIQPIVSANGSLIMPHSHNAEGDNNYHNCSSEKSVKRCSELRTRKSSRRRSKNMSSENTDLKGLGDGVFTNENLICDSVFSNEKPSSFVVDEDSFDGEESMLKRRGGIRRKQRTIIRNSGISDSCLFKIPNRTNKRSGLTLPNGIPSPFSPQDSGWAQSSGTCGINSGLNCGLACHNVGLPKVYPALVSSHHVNYKPSSTIISRLNGTVSCSDIQERPPHFGLTLPEGIPSPPSPSNDDDDQYSSSVGIAGIQPLSSSPVLPAEDSALVMWRQKRSSSSSDDTWNSHNMHFMKTPRLTSAHVLNAALTQETDSQPKSDEADSSNATSIEPSPLALVERRSRSRRCLSFASPSGSVRPRRTSSVRVNSSKILKDFNHSRGELELAIYANSGLLTIHVISGRNLRRSGGKSCNAYVKVTLVPSSEERTFHRTSVHRESSCPWFDQKFSFEILPTDLEKRVFVSAWHRDKEK</sequence>
<dbReference type="GO" id="GO:0005634">
    <property type="term" value="C:nucleus"/>
    <property type="evidence" value="ECO:0007669"/>
    <property type="project" value="TreeGrafter"/>
</dbReference>
<feature type="region of interest" description="Disordered" evidence="1">
    <location>
        <begin position="516"/>
        <end position="560"/>
    </location>
</feature>
<dbReference type="PANTHER" id="PTHR46848:SF1">
    <property type="entry name" value="REGULATOR OF G-PROTEIN SIGNALING 3"/>
    <property type="match status" value="1"/>
</dbReference>
<name>A0AAD7Z974_DIPPU</name>
<feature type="compositionally biased region" description="Basic and acidic residues" evidence="1">
    <location>
        <begin position="529"/>
        <end position="539"/>
    </location>
</feature>
<evidence type="ECO:0000259" key="2">
    <source>
        <dbReference type="PROSITE" id="PS50004"/>
    </source>
</evidence>
<dbReference type="PROSITE" id="PS50004">
    <property type="entry name" value="C2"/>
    <property type="match status" value="1"/>
</dbReference>
<dbReference type="Pfam" id="PF00168">
    <property type="entry name" value="C2"/>
    <property type="match status" value="1"/>
</dbReference>
<comment type="caution">
    <text evidence="3">The sequence shown here is derived from an EMBL/GenBank/DDBJ whole genome shotgun (WGS) entry which is preliminary data.</text>
</comment>
<dbReference type="AlphaFoldDB" id="A0AAD7Z974"/>
<dbReference type="InterPro" id="IPR035892">
    <property type="entry name" value="C2_domain_sf"/>
</dbReference>
<dbReference type="Proteomes" id="UP001233999">
    <property type="component" value="Unassembled WGS sequence"/>
</dbReference>
<proteinExistence type="predicted"/>
<feature type="compositionally biased region" description="Polar residues" evidence="1">
    <location>
        <begin position="176"/>
        <end position="196"/>
    </location>
</feature>
<feature type="region of interest" description="Disordered" evidence="1">
    <location>
        <begin position="276"/>
        <end position="296"/>
    </location>
</feature>
<organism evidence="3 4">
    <name type="scientific">Diploptera punctata</name>
    <name type="common">Pacific beetle cockroach</name>
    <dbReference type="NCBI Taxonomy" id="6984"/>
    <lineage>
        <taxon>Eukaryota</taxon>
        <taxon>Metazoa</taxon>
        <taxon>Ecdysozoa</taxon>
        <taxon>Arthropoda</taxon>
        <taxon>Hexapoda</taxon>
        <taxon>Insecta</taxon>
        <taxon>Pterygota</taxon>
        <taxon>Neoptera</taxon>
        <taxon>Polyneoptera</taxon>
        <taxon>Dictyoptera</taxon>
        <taxon>Blattodea</taxon>
        <taxon>Blaberoidea</taxon>
        <taxon>Blaberidae</taxon>
        <taxon>Diplopterinae</taxon>
        <taxon>Diploptera</taxon>
    </lineage>
</organism>
<protein>
    <recommendedName>
        <fullName evidence="2">C2 domain-containing protein</fullName>
    </recommendedName>
</protein>
<feature type="domain" description="C2" evidence="2">
    <location>
        <begin position="873"/>
        <end position="965"/>
    </location>
</feature>
<feature type="compositionally biased region" description="Basic residues" evidence="1">
    <location>
        <begin position="1"/>
        <end position="13"/>
    </location>
</feature>
<feature type="compositionally biased region" description="Basic residues" evidence="1">
    <location>
        <begin position="38"/>
        <end position="49"/>
    </location>
</feature>
<evidence type="ECO:0000313" key="3">
    <source>
        <dbReference type="EMBL" id="KAJ9576440.1"/>
    </source>
</evidence>
<dbReference type="SUPFAM" id="SSF49562">
    <property type="entry name" value="C2 domain (Calcium/lipid-binding domain, CaLB)"/>
    <property type="match status" value="1"/>
</dbReference>
<feature type="compositionally biased region" description="Polar residues" evidence="1">
    <location>
        <begin position="280"/>
        <end position="293"/>
    </location>
</feature>
<accession>A0AAD7Z974</accession>
<gene>
    <name evidence="3" type="ORF">L9F63_006653</name>
</gene>
<evidence type="ECO:0000313" key="4">
    <source>
        <dbReference type="Proteomes" id="UP001233999"/>
    </source>
</evidence>
<dbReference type="PANTHER" id="PTHR46848">
    <property type="entry name" value="REGULATOR OF G-PROTEIN SIGNALING 3"/>
    <property type="match status" value="1"/>
</dbReference>
<feature type="non-terminal residue" evidence="3">
    <location>
        <position position="965"/>
    </location>
</feature>
<feature type="region of interest" description="Disordered" evidence="1">
    <location>
        <begin position="712"/>
        <end position="743"/>
    </location>
</feature>
<dbReference type="EMBL" id="JASPKZ010009790">
    <property type="protein sequence ID" value="KAJ9576440.1"/>
    <property type="molecule type" value="Genomic_DNA"/>
</dbReference>
<feature type="compositionally biased region" description="Gly residues" evidence="1">
    <location>
        <begin position="21"/>
        <end position="30"/>
    </location>
</feature>
<evidence type="ECO:0000256" key="1">
    <source>
        <dbReference type="SAM" id="MobiDB-lite"/>
    </source>
</evidence>
<dbReference type="Gene3D" id="2.60.40.150">
    <property type="entry name" value="C2 domain"/>
    <property type="match status" value="1"/>
</dbReference>
<reference evidence="3" key="2">
    <citation type="submission" date="2023-05" db="EMBL/GenBank/DDBJ databases">
        <authorList>
            <person name="Fouks B."/>
        </authorList>
    </citation>
    <scope>NUCLEOTIDE SEQUENCE</scope>
    <source>
        <strain evidence="3">Stay&amp;Tobe</strain>
        <tissue evidence="3">Testes</tissue>
    </source>
</reference>
<feature type="region of interest" description="Disordered" evidence="1">
    <location>
        <begin position="1"/>
        <end position="83"/>
    </location>
</feature>
<reference evidence="3" key="1">
    <citation type="journal article" date="2023" name="IScience">
        <title>Live-bearing cockroach genome reveals convergent evolutionary mechanisms linked to viviparity in insects and beyond.</title>
        <authorList>
            <person name="Fouks B."/>
            <person name="Harrison M.C."/>
            <person name="Mikhailova A.A."/>
            <person name="Marchal E."/>
            <person name="English S."/>
            <person name="Carruthers M."/>
            <person name="Jennings E.C."/>
            <person name="Chiamaka E.L."/>
            <person name="Frigard R.A."/>
            <person name="Pippel M."/>
            <person name="Attardo G.M."/>
            <person name="Benoit J.B."/>
            <person name="Bornberg-Bauer E."/>
            <person name="Tobe S.S."/>
        </authorList>
    </citation>
    <scope>NUCLEOTIDE SEQUENCE</scope>
    <source>
        <strain evidence="3">Stay&amp;Tobe</strain>
    </source>
</reference>
<dbReference type="InterPro" id="IPR000008">
    <property type="entry name" value="C2_dom"/>
</dbReference>
<dbReference type="GO" id="GO:0005886">
    <property type="term" value="C:plasma membrane"/>
    <property type="evidence" value="ECO:0007669"/>
    <property type="project" value="TreeGrafter"/>
</dbReference>
<feature type="region of interest" description="Disordered" evidence="1">
    <location>
        <begin position="805"/>
        <end position="835"/>
    </location>
</feature>
<feature type="region of interest" description="Disordered" evidence="1">
    <location>
        <begin position="154"/>
        <end position="196"/>
    </location>
</feature>